<protein>
    <submittedName>
        <fullName evidence="2">Uncharacterized protein</fullName>
    </submittedName>
</protein>
<keyword evidence="3" id="KW-1185">Reference proteome</keyword>
<dbReference type="Proteomes" id="UP000467840">
    <property type="component" value="Chromosome 3"/>
</dbReference>
<organism evidence="2 3">
    <name type="scientific">Hevea brasiliensis</name>
    <name type="common">Para rubber tree</name>
    <name type="synonym">Siphonia brasiliensis</name>
    <dbReference type="NCBI Taxonomy" id="3981"/>
    <lineage>
        <taxon>Eukaryota</taxon>
        <taxon>Viridiplantae</taxon>
        <taxon>Streptophyta</taxon>
        <taxon>Embryophyta</taxon>
        <taxon>Tracheophyta</taxon>
        <taxon>Spermatophyta</taxon>
        <taxon>Magnoliopsida</taxon>
        <taxon>eudicotyledons</taxon>
        <taxon>Gunneridae</taxon>
        <taxon>Pentapetalae</taxon>
        <taxon>rosids</taxon>
        <taxon>fabids</taxon>
        <taxon>Malpighiales</taxon>
        <taxon>Euphorbiaceae</taxon>
        <taxon>Crotonoideae</taxon>
        <taxon>Micrandreae</taxon>
        <taxon>Hevea</taxon>
    </lineage>
</organism>
<evidence type="ECO:0000313" key="3">
    <source>
        <dbReference type="Proteomes" id="UP000467840"/>
    </source>
</evidence>
<gene>
    <name evidence="2" type="ORF">GH714_030479</name>
</gene>
<evidence type="ECO:0000313" key="2">
    <source>
        <dbReference type="EMBL" id="KAF2286811.1"/>
    </source>
</evidence>
<dbReference type="EMBL" id="JAAGAX010000017">
    <property type="protein sequence ID" value="KAF2286811.1"/>
    <property type="molecule type" value="Genomic_DNA"/>
</dbReference>
<feature type="region of interest" description="Disordered" evidence="1">
    <location>
        <begin position="1"/>
        <end position="28"/>
    </location>
</feature>
<comment type="caution">
    <text evidence="2">The sequence shown here is derived from an EMBL/GenBank/DDBJ whole genome shotgun (WGS) entry which is preliminary data.</text>
</comment>
<proteinExistence type="predicted"/>
<reference evidence="2 3" key="1">
    <citation type="journal article" date="2020" name="Mol. Plant">
        <title>The Chromosome-Based Rubber Tree Genome Provides New Insights into Spurge Genome Evolution and Rubber Biosynthesis.</title>
        <authorList>
            <person name="Liu J."/>
            <person name="Shi C."/>
            <person name="Shi C.C."/>
            <person name="Li W."/>
            <person name="Zhang Q.J."/>
            <person name="Zhang Y."/>
            <person name="Li K."/>
            <person name="Lu H.F."/>
            <person name="Shi C."/>
            <person name="Zhu S.T."/>
            <person name="Xiao Z.Y."/>
            <person name="Nan H."/>
            <person name="Yue Y."/>
            <person name="Zhu X.G."/>
            <person name="Wu Y."/>
            <person name="Hong X.N."/>
            <person name="Fan G.Y."/>
            <person name="Tong Y."/>
            <person name="Zhang D."/>
            <person name="Mao C.L."/>
            <person name="Liu Y.L."/>
            <person name="Hao S.J."/>
            <person name="Liu W.Q."/>
            <person name="Lv M.Q."/>
            <person name="Zhang H.B."/>
            <person name="Liu Y."/>
            <person name="Hu-Tang G.R."/>
            <person name="Wang J.P."/>
            <person name="Wang J.H."/>
            <person name="Sun Y.H."/>
            <person name="Ni S.B."/>
            <person name="Chen W.B."/>
            <person name="Zhang X.C."/>
            <person name="Jiao Y.N."/>
            <person name="Eichler E.E."/>
            <person name="Li G.H."/>
            <person name="Liu X."/>
            <person name="Gao L.Z."/>
        </authorList>
    </citation>
    <scope>NUCLEOTIDE SEQUENCE [LARGE SCALE GENOMIC DNA]</scope>
    <source>
        <strain evidence="3">cv. GT1</strain>
        <tissue evidence="2">Leaf</tissue>
    </source>
</reference>
<evidence type="ECO:0000256" key="1">
    <source>
        <dbReference type="SAM" id="MobiDB-lite"/>
    </source>
</evidence>
<accession>A0A6A6KD81</accession>
<dbReference type="AlphaFoldDB" id="A0A6A6KD81"/>
<sequence>MDPDPAAGVNVSEDLSDSEGSSSDDGRQPQFKFLEAWLLDNSFGAVVDLAWTSSSSMKDCTTSFTRAAYTWNQDMFRCIRRKKERFLRPISGVERALSVHLTSVYLTNIERSLKDEFNTNLA</sequence>
<name>A0A6A6KD81_HEVBR</name>